<reference evidence="2" key="1">
    <citation type="journal article" date="2020" name="Stud. Mycol.">
        <title>101 Dothideomycetes genomes: a test case for predicting lifestyles and emergence of pathogens.</title>
        <authorList>
            <person name="Haridas S."/>
            <person name="Albert R."/>
            <person name="Binder M."/>
            <person name="Bloem J."/>
            <person name="Labutti K."/>
            <person name="Salamov A."/>
            <person name="Andreopoulos B."/>
            <person name="Baker S."/>
            <person name="Barry K."/>
            <person name="Bills G."/>
            <person name="Bluhm B."/>
            <person name="Cannon C."/>
            <person name="Castanera R."/>
            <person name="Culley D."/>
            <person name="Daum C."/>
            <person name="Ezra D."/>
            <person name="Gonzalez J."/>
            <person name="Henrissat B."/>
            <person name="Kuo A."/>
            <person name="Liang C."/>
            <person name="Lipzen A."/>
            <person name="Lutzoni F."/>
            <person name="Magnuson J."/>
            <person name="Mondo S."/>
            <person name="Nolan M."/>
            <person name="Ohm R."/>
            <person name="Pangilinan J."/>
            <person name="Park H.-J."/>
            <person name="Ramirez L."/>
            <person name="Alfaro M."/>
            <person name="Sun H."/>
            <person name="Tritt A."/>
            <person name="Yoshinaga Y."/>
            <person name="Zwiers L.-H."/>
            <person name="Turgeon B."/>
            <person name="Goodwin S."/>
            <person name="Spatafora J."/>
            <person name="Crous P."/>
            <person name="Grigoriev I."/>
        </authorList>
    </citation>
    <scope>NUCLEOTIDE SEQUENCE</scope>
    <source>
        <strain evidence="2">CBS 119687</strain>
    </source>
</reference>
<dbReference type="AlphaFoldDB" id="A0A6A5ZX10"/>
<dbReference type="GeneID" id="54402558"/>
<feature type="region of interest" description="Disordered" evidence="1">
    <location>
        <begin position="419"/>
        <end position="496"/>
    </location>
</feature>
<organism evidence="2 3">
    <name type="scientific">Dothidotthia symphoricarpi CBS 119687</name>
    <dbReference type="NCBI Taxonomy" id="1392245"/>
    <lineage>
        <taxon>Eukaryota</taxon>
        <taxon>Fungi</taxon>
        <taxon>Dikarya</taxon>
        <taxon>Ascomycota</taxon>
        <taxon>Pezizomycotina</taxon>
        <taxon>Dothideomycetes</taxon>
        <taxon>Pleosporomycetidae</taxon>
        <taxon>Pleosporales</taxon>
        <taxon>Dothidotthiaceae</taxon>
        <taxon>Dothidotthia</taxon>
    </lineage>
</organism>
<dbReference type="RefSeq" id="XP_033518462.1">
    <property type="nucleotide sequence ID" value="XM_033662126.1"/>
</dbReference>
<dbReference type="EMBL" id="ML977521">
    <property type="protein sequence ID" value="KAF2124069.1"/>
    <property type="molecule type" value="Genomic_DNA"/>
</dbReference>
<feature type="compositionally biased region" description="Basic and acidic residues" evidence="1">
    <location>
        <begin position="70"/>
        <end position="107"/>
    </location>
</feature>
<feature type="compositionally biased region" description="Acidic residues" evidence="1">
    <location>
        <begin position="49"/>
        <end position="61"/>
    </location>
</feature>
<feature type="compositionally biased region" description="Basic and acidic residues" evidence="1">
    <location>
        <begin position="460"/>
        <end position="475"/>
    </location>
</feature>
<evidence type="ECO:0000256" key="1">
    <source>
        <dbReference type="SAM" id="MobiDB-lite"/>
    </source>
</evidence>
<name>A0A6A5ZX10_9PLEO</name>
<feature type="region of interest" description="Disordered" evidence="1">
    <location>
        <begin position="25"/>
        <end position="135"/>
    </location>
</feature>
<feature type="compositionally biased region" description="Basic and acidic residues" evidence="1">
    <location>
        <begin position="511"/>
        <end position="531"/>
    </location>
</feature>
<proteinExistence type="predicted"/>
<evidence type="ECO:0000313" key="2">
    <source>
        <dbReference type="EMBL" id="KAF2124069.1"/>
    </source>
</evidence>
<gene>
    <name evidence="2" type="ORF">P153DRAFT_143805</name>
</gene>
<feature type="compositionally biased region" description="Acidic residues" evidence="1">
    <location>
        <begin position="307"/>
        <end position="320"/>
    </location>
</feature>
<evidence type="ECO:0000313" key="3">
    <source>
        <dbReference type="Proteomes" id="UP000799771"/>
    </source>
</evidence>
<protein>
    <submittedName>
        <fullName evidence="2">Uncharacterized protein</fullName>
    </submittedName>
</protein>
<accession>A0A6A5ZX10</accession>
<dbReference type="Proteomes" id="UP000799771">
    <property type="component" value="Unassembled WGS sequence"/>
</dbReference>
<feature type="region of interest" description="Disordered" evidence="1">
    <location>
        <begin position="307"/>
        <end position="328"/>
    </location>
</feature>
<dbReference type="OrthoDB" id="3800150at2759"/>
<feature type="region of interest" description="Disordered" evidence="1">
    <location>
        <begin position="511"/>
        <end position="540"/>
    </location>
</feature>
<keyword evidence="3" id="KW-1185">Reference proteome</keyword>
<sequence>MAFLPSPLARANCWIQVDMNFNTLSSPSQDYPIATVDDEKLDPKTMTNDDQDACSSSDDDDLPLRTRLPKIREAVNKGEGTIEVRERRPRRENAREPKDYASRDHTPQRQPPKPALKSAAKGHKKPGPRPWAAKPIMKNDMVAKMEVIREIEGFWGKNFIKSYIPQCHRPLVKRGKKGKRSFHREHETNPKNWLPSVLKAILMIAKLTKNKTWLKKAMNEVVRYRIKNTGNRKPQLVTTDFDVIEDMLVKEWTVDYSFDIRYKHLMVNRKDQLETDEDIDHILGVGSDHADGSEDDEDNADEDIEAQAEVDEDGSDDEDTGQSGLTGQYMQASGYTQPLQYLMPAPPQQQKQQKLPKQKQKQLKQELPNPSQGMYGYGGQAHGYGPPMDPWGRPLPGYGGPQDYGRYGGYGRYEHYGGYALGPPEYPGGDPRRRQGSQQPPTRGMHQFPPYPMGPPAGHRGYESSDRNPNERERFSPFGTNRRGREGYEQTPMVGMSPLDADAREYQNAFQRDRQDSIKRETSELEERINSPDDMDGSVNDADEEAIDAELAAVELQLKVAQLRAKKAAMRKQQQDAN</sequence>
<feature type="region of interest" description="Disordered" evidence="1">
    <location>
        <begin position="346"/>
        <end position="383"/>
    </location>
</feature>